<reference evidence="6 7" key="1">
    <citation type="journal article" date="2024" name="Nat. Commun.">
        <title>Phylogenomics reveals the evolutionary origins of lichenization in chlorophyte algae.</title>
        <authorList>
            <person name="Puginier C."/>
            <person name="Libourel C."/>
            <person name="Otte J."/>
            <person name="Skaloud P."/>
            <person name="Haon M."/>
            <person name="Grisel S."/>
            <person name="Petersen M."/>
            <person name="Berrin J.G."/>
            <person name="Delaux P.M."/>
            <person name="Dal Grande F."/>
            <person name="Keller J."/>
        </authorList>
    </citation>
    <scope>NUCLEOTIDE SEQUENCE [LARGE SCALE GENOMIC DNA]</scope>
    <source>
        <strain evidence="6 7">SAG 2523</strain>
    </source>
</reference>
<dbReference type="EMBL" id="JALJOV010000043">
    <property type="protein sequence ID" value="KAK9868138.1"/>
    <property type="molecule type" value="Genomic_DNA"/>
</dbReference>
<keyword evidence="7" id="KW-1185">Reference proteome</keyword>
<evidence type="ECO:0000313" key="7">
    <source>
        <dbReference type="Proteomes" id="UP001485043"/>
    </source>
</evidence>
<evidence type="ECO:0000256" key="4">
    <source>
        <dbReference type="ARBA" id="ARBA00023239"/>
    </source>
</evidence>
<evidence type="ECO:0000259" key="5">
    <source>
        <dbReference type="PROSITE" id="PS51891"/>
    </source>
</evidence>
<keyword evidence="4" id="KW-0456">Lyase</keyword>
<evidence type="ECO:0000313" key="6">
    <source>
        <dbReference type="EMBL" id="KAK9868138.1"/>
    </source>
</evidence>
<accession>A0AAW1TGY8</accession>
<dbReference type="InterPro" id="IPR006913">
    <property type="entry name" value="CENP-V/GFA"/>
</dbReference>
<keyword evidence="3" id="KW-0862">Zinc</keyword>
<evidence type="ECO:0000256" key="1">
    <source>
        <dbReference type="ARBA" id="ARBA00005495"/>
    </source>
</evidence>
<protein>
    <recommendedName>
        <fullName evidence="5">CENP-V/GFA domain-containing protein</fullName>
    </recommendedName>
</protein>
<gene>
    <name evidence="6" type="ORF">WJX84_005463</name>
</gene>
<dbReference type="Gene3D" id="3.90.1590.10">
    <property type="entry name" value="glutathione-dependent formaldehyde- activating enzyme (gfa)"/>
    <property type="match status" value="1"/>
</dbReference>
<dbReference type="GO" id="GO:0046872">
    <property type="term" value="F:metal ion binding"/>
    <property type="evidence" value="ECO:0007669"/>
    <property type="project" value="UniProtKB-KW"/>
</dbReference>
<comment type="similarity">
    <text evidence="1">Belongs to the Gfa family.</text>
</comment>
<dbReference type="Pfam" id="PF04828">
    <property type="entry name" value="GFA"/>
    <property type="match status" value="1"/>
</dbReference>
<dbReference type="InterPro" id="IPR011057">
    <property type="entry name" value="Mss4-like_sf"/>
</dbReference>
<dbReference type="SUPFAM" id="SSF51316">
    <property type="entry name" value="Mss4-like"/>
    <property type="match status" value="1"/>
</dbReference>
<dbReference type="AlphaFoldDB" id="A0AAW1TGY8"/>
<evidence type="ECO:0000256" key="2">
    <source>
        <dbReference type="ARBA" id="ARBA00022723"/>
    </source>
</evidence>
<comment type="caution">
    <text evidence="6">The sequence shown here is derived from an EMBL/GenBank/DDBJ whole genome shotgun (WGS) entry which is preliminary data.</text>
</comment>
<organism evidence="6 7">
    <name type="scientific">Apatococcus fuscideae</name>
    <dbReference type="NCBI Taxonomy" id="2026836"/>
    <lineage>
        <taxon>Eukaryota</taxon>
        <taxon>Viridiplantae</taxon>
        <taxon>Chlorophyta</taxon>
        <taxon>core chlorophytes</taxon>
        <taxon>Trebouxiophyceae</taxon>
        <taxon>Chlorellales</taxon>
        <taxon>Chlorellaceae</taxon>
        <taxon>Apatococcus</taxon>
    </lineage>
</organism>
<dbReference type="PANTHER" id="PTHR33337">
    <property type="entry name" value="GFA DOMAIN-CONTAINING PROTEIN"/>
    <property type="match status" value="1"/>
</dbReference>
<feature type="domain" description="CENP-V/GFA" evidence="5">
    <location>
        <begin position="3"/>
        <end position="136"/>
    </location>
</feature>
<dbReference type="GO" id="GO:0016846">
    <property type="term" value="F:carbon-sulfur lyase activity"/>
    <property type="evidence" value="ECO:0007669"/>
    <property type="project" value="InterPro"/>
</dbReference>
<sequence>MLLKGVCHCGAIRFQLQSKTPVPFMHCYCNICRKANGGGGYAINLGGDAESLQVEGKEHMKKYHARIQQEDKVETSPGERHFCGKCGSALWLWDHRWPELIHPNASAIETPLPQPPEIVQIFLESKPSWVQLPEYSGVQVVNFDAYPTESLEDWHKRHGLFDPPTPSVPDLT</sequence>
<dbReference type="Proteomes" id="UP001485043">
    <property type="component" value="Unassembled WGS sequence"/>
</dbReference>
<keyword evidence="2" id="KW-0479">Metal-binding</keyword>
<proteinExistence type="inferred from homology"/>
<dbReference type="PANTHER" id="PTHR33337:SF44">
    <property type="entry name" value="DUF636 DOMAIN PROTEIN (AFU_ORTHOLOGUE AFUA_1G09754)"/>
    <property type="match status" value="1"/>
</dbReference>
<dbReference type="PROSITE" id="PS51891">
    <property type="entry name" value="CENP_V_GFA"/>
    <property type="match status" value="1"/>
</dbReference>
<name>A0AAW1TGY8_9CHLO</name>
<evidence type="ECO:0000256" key="3">
    <source>
        <dbReference type="ARBA" id="ARBA00022833"/>
    </source>
</evidence>